<gene>
    <name evidence="1" type="ORF">BJZ21_002075</name>
</gene>
<accession>A0A7Y9JAR2</accession>
<dbReference type="RefSeq" id="WP_179663668.1">
    <property type="nucleotide sequence ID" value="NZ_JACCBG010000001.1"/>
</dbReference>
<organism evidence="1 2">
    <name type="scientific">Nocardioides panaciterrulae</name>
    <dbReference type="NCBI Taxonomy" id="661492"/>
    <lineage>
        <taxon>Bacteria</taxon>
        <taxon>Bacillati</taxon>
        <taxon>Actinomycetota</taxon>
        <taxon>Actinomycetes</taxon>
        <taxon>Propionibacteriales</taxon>
        <taxon>Nocardioidaceae</taxon>
        <taxon>Nocardioides</taxon>
    </lineage>
</organism>
<evidence type="ECO:0000313" key="1">
    <source>
        <dbReference type="EMBL" id="NYD41992.1"/>
    </source>
</evidence>
<sequence length="596" mass="63893">MADTSSYELDGALAALVGKGVLEVQGEPLAAEPGAYRFVQAMVRDVAYGTLARADRRARHLAAADHLEHEVGEGGGAPAGIVARHLLDALAAGRPGDPDRGRLVDRARGLLVMAAARSETLGSADEALRSTLAALDLEPVGLEATQLRERAARVAMLAGKHSLGEGLAAQAVAGYRERDDVEDLVRALALHARLALRLGRAREAGELAGQGHAMLREREVDPERALPLACELLRTMASAARISGDRASQQRYTLEALSLAEELQDPAVLHRALTSLSTMLLDSGSRSGHQAVTERCLVKAREAHLLEPLSDSLINLTSETYAQDLAGASERAEESVSVARQLGNSDATEVALTNACFTWWLNGDWDRLLAETGEWFEDREVTASSGSLWLSRAQVQLARGEPVDVPDIPPSEDPYDQQTAAVSLALRAAWRGEVADAAAALEREQRSLQAVELEDFEMIWAPGVELQLHAGNVDAASRLLQLAEPVAGRRGRPLTRALLPRLRGLVAAARGEDPEADLREAVAALEAYGARYLLARTRLDLGRWLVARDRTGEADPLLAEARAVFVDLRALPSVAEVDALERPRAAGRPAPTPSAR</sequence>
<reference evidence="1 2" key="1">
    <citation type="submission" date="2020-07" db="EMBL/GenBank/DDBJ databases">
        <title>Sequencing the genomes of 1000 actinobacteria strains.</title>
        <authorList>
            <person name="Klenk H.-P."/>
        </authorList>
    </citation>
    <scope>NUCLEOTIDE SEQUENCE [LARGE SCALE GENOMIC DNA]</scope>
    <source>
        <strain evidence="1 2">DSM 21350</strain>
    </source>
</reference>
<dbReference type="Proteomes" id="UP000535511">
    <property type="component" value="Unassembled WGS sequence"/>
</dbReference>
<comment type="caution">
    <text evidence="1">The sequence shown here is derived from an EMBL/GenBank/DDBJ whole genome shotgun (WGS) entry which is preliminary data.</text>
</comment>
<dbReference type="AlphaFoldDB" id="A0A7Y9JAR2"/>
<evidence type="ECO:0000313" key="2">
    <source>
        <dbReference type="Proteomes" id="UP000535511"/>
    </source>
</evidence>
<dbReference type="InterPro" id="IPR011990">
    <property type="entry name" value="TPR-like_helical_dom_sf"/>
</dbReference>
<dbReference type="EMBL" id="JACCBG010000001">
    <property type="protein sequence ID" value="NYD41992.1"/>
    <property type="molecule type" value="Genomic_DNA"/>
</dbReference>
<proteinExistence type="predicted"/>
<keyword evidence="2" id="KW-1185">Reference proteome</keyword>
<name>A0A7Y9JAR2_9ACTN</name>
<protein>
    <submittedName>
        <fullName evidence="1">Tetratricopeptide (TPR) repeat protein</fullName>
    </submittedName>
</protein>
<dbReference type="Gene3D" id="1.25.40.10">
    <property type="entry name" value="Tetratricopeptide repeat domain"/>
    <property type="match status" value="1"/>
</dbReference>